<feature type="transmembrane region" description="Helical" evidence="1">
    <location>
        <begin position="21"/>
        <end position="45"/>
    </location>
</feature>
<evidence type="ECO:0000313" key="2">
    <source>
        <dbReference type="EMBL" id="SHN78637.1"/>
    </source>
</evidence>
<dbReference type="Proteomes" id="UP000184010">
    <property type="component" value="Unassembled WGS sequence"/>
</dbReference>
<dbReference type="Pfam" id="PF07963">
    <property type="entry name" value="N_methyl"/>
    <property type="match status" value="1"/>
</dbReference>
<sequence length="179" mass="20553">MQTIRRNQKERSGRVDQDRGFTLIEVLFALLITGMLLGVALRFFYAEWNISQTLKDKMEAHYAVVTAGRWVSDAIREAESVQWTNRGKWVLTVTPSGETYSDQYYLDDKDYDGVKDLYRYHKGAHNPIVSGIVDWSCTQGVSGLWTITFQGQIGKQRVYWQGRIRVRARDGVNQGILPS</sequence>
<proteinExistence type="predicted"/>
<keyword evidence="1" id="KW-1133">Transmembrane helix</keyword>
<evidence type="ECO:0000256" key="1">
    <source>
        <dbReference type="SAM" id="Phobius"/>
    </source>
</evidence>
<name>A0A1M7U6X1_9FIRM</name>
<dbReference type="SUPFAM" id="SSF54523">
    <property type="entry name" value="Pili subunits"/>
    <property type="match status" value="1"/>
</dbReference>
<dbReference type="RefSeq" id="WP_072773435.1">
    <property type="nucleotide sequence ID" value="NZ_FRDN01000009.1"/>
</dbReference>
<keyword evidence="1" id="KW-0472">Membrane</keyword>
<dbReference type="STRING" id="1121395.SAMN02745215_03096"/>
<keyword evidence="1" id="KW-0812">Transmembrane</keyword>
<dbReference type="NCBIfam" id="TIGR02532">
    <property type="entry name" value="IV_pilin_GFxxxE"/>
    <property type="match status" value="1"/>
</dbReference>
<dbReference type="EMBL" id="FRDN01000009">
    <property type="protein sequence ID" value="SHN78637.1"/>
    <property type="molecule type" value="Genomic_DNA"/>
</dbReference>
<gene>
    <name evidence="2" type="ORF">SAMN02745215_03096</name>
</gene>
<protein>
    <submittedName>
        <fullName evidence="2">Prepilin-type N-terminal cleavage/methylation domain-containing protein</fullName>
    </submittedName>
</protein>
<evidence type="ECO:0000313" key="3">
    <source>
        <dbReference type="Proteomes" id="UP000184010"/>
    </source>
</evidence>
<dbReference type="InterPro" id="IPR012902">
    <property type="entry name" value="N_methyl_site"/>
</dbReference>
<organism evidence="2 3">
    <name type="scientific">Desulfitobacterium chlororespirans DSM 11544</name>
    <dbReference type="NCBI Taxonomy" id="1121395"/>
    <lineage>
        <taxon>Bacteria</taxon>
        <taxon>Bacillati</taxon>
        <taxon>Bacillota</taxon>
        <taxon>Clostridia</taxon>
        <taxon>Eubacteriales</taxon>
        <taxon>Desulfitobacteriaceae</taxon>
        <taxon>Desulfitobacterium</taxon>
    </lineage>
</organism>
<reference evidence="3" key="1">
    <citation type="submission" date="2016-12" db="EMBL/GenBank/DDBJ databases">
        <authorList>
            <person name="Varghese N."/>
            <person name="Submissions S."/>
        </authorList>
    </citation>
    <scope>NUCLEOTIDE SEQUENCE [LARGE SCALE GENOMIC DNA]</scope>
    <source>
        <strain evidence="3">DSM 11544</strain>
    </source>
</reference>
<dbReference type="PROSITE" id="PS00409">
    <property type="entry name" value="PROKAR_NTER_METHYL"/>
    <property type="match status" value="1"/>
</dbReference>
<dbReference type="AlphaFoldDB" id="A0A1M7U6X1"/>
<accession>A0A1M7U6X1</accession>
<keyword evidence="3" id="KW-1185">Reference proteome</keyword>
<dbReference type="InterPro" id="IPR045584">
    <property type="entry name" value="Pilin-like"/>
</dbReference>